<reference evidence="1" key="2">
    <citation type="submission" date="2020-09" db="EMBL/GenBank/DDBJ databases">
        <authorList>
            <person name="Sun Q."/>
            <person name="Zhou Y."/>
        </authorList>
    </citation>
    <scope>NUCLEOTIDE SEQUENCE</scope>
    <source>
        <strain evidence="1">CGMCC 1.12214</strain>
    </source>
</reference>
<evidence type="ECO:0000313" key="1">
    <source>
        <dbReference type="EMBL" id="GGH30618.1"/>
    </source>
</evidence>
<comment type="caution">
    <text evidence="1">The sequence shown here is derived from an EMBL/GenBank/DDBJ whole genome shotgun (WGS) entry which is preliminary data.</text>
</comment>
<proteinExistence type="predicted"/>
<name>A0A917I9Y8_9HYPH</name>
<keyword evidence="2" id="KW-1185">Reference proteome</keyword>
<evidence type="ECO:0000313" key="2">
    <source>
        <dbReference type="Proteomes" id="UP000603912"/>
    </source>
</evidence>
<gene>
    <name evidence="1" type="ORF">GCM10007036_41330</name>
</gene>
<dbReference type="Proteomes" id="UP000603912">
    <property type="component" value="Unassembled WGS sequence"/>
</dbReference>
<dbReference type="EMBL" id="BMES01000002">
    <property type="protein sequence ID" value="GGH30618.1"/>
    <property type="molecule type" value="Genomic_DNA"/>
</dbReference>
<dbReference type="AlphaFoldDB" id="A0A917I9Y8"/>
<sequence length="89" mass="9443">MLAGLLDRFRRPKPDPEDVARVRGWVVAALGLGEGDHVTISEIECADPACPGLETVVLVMRAGEKTRAVKIAGSLVTITQPMVAKSFTG</sequence>
<accession>A0A917I9Y8</accession>
<dbReference type="RefSeq" id="WP_188519551.1">
    <property type="nucleotide sequence ID" value="NZ_BMES01000002.1"/>
</dbReference>
<evidence type="ECO:0008006" key="3">
    <source>
        <dbReference type="Google" id="ProtNLM"/>
    </source>
</evidence>
<reference evidence="1" key="1">
    <citation type="journal article" date="2014" name="Int. J. Syst. Evol. Microbiol.">
        <title>Complete genome sequence of Corynebacterium casei LMG S-19264T (=DSM 44701T), isolated from a smear-ripened cheese.</title>
        <authorList>
            <consortium name="US DOE Joint Genome Institute (JGI-PGF)"/>
            <person name="Walter F."/>
            <person name="Albersmeier A."/>
            <person name="Kalinowski J."/>
            <person name="Ruckert C."/>
        </authorList>
    </citation>
    <scope>NUCLEOTIDE SEQUENCE</scope>
    <source>
        <strain evidence="1">CGMCC 1.12214</strain>
    </source>
</reference>
<protein>
    <recommendedName>
        <fullName evidence="3">Nitrate reductase</fullName>
    </recommendedName>
</protein>
<organism evidence="1 2">
    <name type="scientific">Alsobacter metallidurans</name>
    <dbReference type="NCBI Taxonomy" id="340221"/>
    <lineage>
        <taxon>Bacteria</taxon>
        <taxon>Pseudomonadati</taxon>
        <taxon>Pseudomonadota</taxon>
        <taxon>Alphaproteobacteria</taxon>
        <taxon>Hyphomicrobiales</taxon>
        <taxon>Alsobacteraceae</taxon>
        <taxon>Alsobacter</taxon>
    </lineage>
</organism>